<feature type="transmembrane region" description="Helical" evidence="1">
    <location>
        <begin position="6"/>
        <end position="31"/>
    </location>
</feature>
<dbReference type="EMBL" id="BJOU01000001">
    <property type="protein sequence ID" value="GED97551.1"/>
    <property type="molecule type" value="Genomic_DNA"/>
</dbReference>
<protein>
    <submittedName>
        <fullName evidence="2">Uncharacterized protein</fullName>
    </submittedName>
</protein>
<organism evidence="2 3">
    <name type="scientific">Gordonia crocea</name>
    <dbReference type="NCBI Taxonomy" id="589162"/>
    <lineage>
        <taxon>Bacteria</taxon>
        <taxon>Bacillati</taxon>
        <taxon>Actinomycetota</taxon>
        <taxon>Actinomycetes</taxon>
        <taxon>Mycobacteriales</taxon>
        <taxon>Gordoniaceae</taxon>
        <taxon>Gordonia</taxon>
    </lineage>
</organism>
<evidence type="ECO:0000313" key="2">
    <source>
        <dbReference type="EMBL" id="GED97551.1"/>
    </source>
</evidence>
<proteinExistence type="predicted"/>
<keyword evidence="1" id="KW-0472">Membrane</keyword>
<gene>
    <name evidence="2" type="ORF">nbrc107697_15900</name>
</gene>
<reference evidence="3" key="1">
    <citation type="submission" date="2019-06" db="EMBL/GenBank/DDBJ databases">
        <title>Gordonia isolated from sludge of a wastewater treatment plant.</title>
        <authorList>
            <person name="Tamura T."/>
            <person name="Aoyama K."/>
            <person name="Kang Y."/>
            <person name="Saito S."/>
            <person name="Akiyama N."/>
            <person name="Yazawa K."/>
            <person name="Gonoi T."/>
            <person name="Mikami Y."/>
        </authorList>
    </citation>
    <scope>NUCLEOTIDE SEQUENCE [LARGE SCALE GENOMIC DNA]</scope>
    <source>
        <strain evidence="3">NBRC 107697</strain>
    </source>
</reference>
<dbReference type="OrthoDB" id="5193416at2"/>
<dbReference type="RefSeq" id="WP_161926858.1">
    <property type="nucleotide sequence ID" value="NZ_BJOU01000001.1"/>
</dbReference>
<comment type="caution">
    <text evidence="2">The sequence shown here is derived from an EMBL/GenBank/DDBJ whole genome shotgun (WGS) entry which is preliminary data.</text>
</comment>
<keyword evidence="3" id="KW-1185">Reference proteome</keyword>
<accession>A0A7I9UXL5</accession>
<evidence type="ECO:0000256" key="1">
    <source>
        <dbReference type="SAM" id="Phobius"/>
    </source>
</evidence>
<sequence length="86" mass="9326">MVEDLIVPIGLPTVIAVCTSVILCVLAMTYLTFFGKTKYQAPTLYTLDQPWDRDPILFSATGVPNMALPSHAEESDTEGGAAHGKW</sequence>
<name>A0A7I9UXL5_9ACTN</name>
<keyword evidence="1" id="KW-1133">Transmembrane helix</keyword>
<dbReference type="AlphaFoldDB" id="A0A7I9UXL5"/>
<evidence type="ECO:0000313" key="3">
    <source>
        <dbReference type="Proteomes" id="UP000444980"/>
    </source>
</evidence>
<keyword evidence="1" id="KW-0812">Transmembrane</keyword>
<dbReference type="Proteomes" id="UP000444980">
    <property type="component" value="Unassembled WGS sequence"/>
</dbReference>